<evidence type="ECO:0000256" key="2">
    <source>
        <dbReference type="ARBA" id="ARBA00004613"/>
    </source>
</evidence>
<evidence type="ECO:0000256" key="3">
    <source>
        <dbReference type="ARBA" id="ARBA00009127"/>
    </source>
</evidence>
<evidence type="ECO:0000256" key="8">
    <source>
        <dbReference type="SAM" id="SignalP"/>
    </source>
</evidence>
<dbReference type="CTD" id="693005"/>
<keyword evidence="9" id="KW-1185">Reference proteome</keyword>
<keyword evidence="6 8" id="KW-0732">Signal</keyword>
<organism evidence="9 10">
    <name type="scientific">Cephus cinctus</name>
    <name type="common">Wheat stem sawfly</name>
    <dbReference type="NCBI Taxonomy" id="211228"/>
    <lineage>
        <taxon>Eukaryota</taxon>
        <taxon>Metazoa</taxon>
        <taxon>Ecdysozoa</taxon>
        <taxon>Arthropoda</taxon>
        <taxon>Hexapoda</taxon>
        <taxon>Insecta</taxon>
        <taxon>Pterygota</taxon>
        <taxon>Neoptera</taxon>
        <taxon>Endopterygota</taxon>
        <taxon>Hymenoptera</taxon>
        <taxon>Cephoidea</taxon>
        <taxon>Cephidae</taxon>
        <taxon>Cephus</taxon>
    </lineage>
</organism>
<dbReference type="KEGG" id="ccin:107267614"/>
<comment type="similarity">
    <text evidence="3">Belongs to the major royal jelly protein family.</text>
</comment>
<gene>
    <name evidence="10" type="primary">LOC107267614</name>
</gene>
<dbReference type="PANTHER" id="PTHR10009">
    <property type="entry name" value="PROTEIN YELLOW-RELATED"/>
    <property type="match status" value="1"/>
</dbReference>
<dbReference type="RefSeq" id="XP_015595037.1">
    <property type="nucleotide sequence ID" value="XM_015739551.2"/>
</dbReference>
<dbReference type="InterPro" id="IPR017996">
    <property type="entry name" value="MRJP/yellow-related"/>
</dbReference>
<dbReference type="PRINTS" id="PR01366">
    <property type="entry name" value="ROYALJELLY"/>
</dbReference>
<evidence type="ECO:0000313" key="9">
    <source>
        <dbReference type="Proteomes" id="UP000694920"/>
    </source>
</evidence>
<dbReference type="AlphaFoldDB" id="A0AAJ7BUX3"/>
<evidence type="ECO:0000256" key="1">
    <source>
        <dbReference type="ARBA" id="ARBA00002855"/>
    </source>
</evidence>
<feature type="signal peptide" evidence="8">
    <location>
        <begin position="1"/>
        <end position="23"/>
    </location>
</feature>
<keyword evidence="5" id="KW-0964">Secreted</keyword>
<dbReference type="Pfam" id="PF03022">
    <property type="entry name" value="MRJP"/>
    <property type="match status" value="1"/>
</dbReference>
<evidence type="ECO:0000256" key="7">
    <source>
        <dbReference type="ARBA" id="ARBA00023180"/>
    </source>
</evidence>
<dbReference type="InterPro" id="IPR011042">
    <property type="entry name" value="6-blade_b-propeller_TolB-like"/>
</dbReference>
<protein>
    <recommendedName>
        <fullName evidence="4">Protein yellow</fullName>
    </recommendedName>
</protein>
<proteinExistence type="inferred from homology"/>
<dbReference type="Gene3D" id="2.120.10.30">
    <property type="entry name" value="TolB, C-terminal domain"/>
    <property type="match status" value="1"/>
</dbReference>
<name>A0AAJ7BUX3_CEPCN</name>
<dbReference type="GO" id="GO:0005576">
    <property type="term" value="C:extracellular region"/>
    <property type="evidence" value="ECO:0007669"/>
    <property type="project" value="UniProtKB-SubCell"/>
</dbReference>
<keyword evidence="7" id="KW-0325">Glycoprotein</keyword>
<reference evidence="10" key="1">
    <citation type="submission" date="2025-08" db="UniProtKB">
        <authorList>
            <consortium name="RefSeq"/>
        </authorList>
    </citation>
    <scope>IDENTIFICATION</scope>
</reference>
<dbReference type="PANTHER" id="PTHR10009:SF14">
    <property type="entry name" value="PROTEIN YELLOW"/>
    <property type="match status" value="1"/>
</dbReference>
<comment type="function">
    <text evidence="1">Controls the pigmentation pattern of the adult cuticle and larval mouth parts.</text>
</comment>
<dbReference type="Proteomes" id="UP000694920">
    <property type="component" value="Unplaced"/>
</dbReference>
<evidence type="ECO:0000313" key="10">
    <source>
        <dbReference type="RefSeq" id="XP_015595037.1"/>
    </source>
</evidence>
<sequence>MINKTKWMAICTFWVILLVSAEGKLVQEVPSGSGWNWGGSKFGRAPILERFSWKTMDFAYPDESSRQLAIARGDFVPENALPVGIEIWRNKLFVTIPRWRGGIPATLNYISLDTNLGGSPKLTPWPNWVQNVAGSCGNSLTTVYRIHADQCDRLWVLDTGTIGIGNTTQQACPYTLNIFDLTTDKILRQYRLRPDDINQNTFIANIAVDLGTGGCDDAFAYMSDELGYGLIVYSWAQNKSWRVTHSFFMPDPLAGDYNIGGLNFQWGEEGIFGMSLSGLKRDGFRTLYFHPLSSNREFAVSTRILRNEQLALDSYHDFEVLPDGGSLFHRTSSVIDENDVQFFNLIDQNAVGCWNSLLPYSPVNHAVVARHDEALIFPADVKVNRGVLWIISDRMPVFLISTLNYNDVNFRVLCVPVREAIAGTACENAQWNYNNNRLWWDRK</sequence>
<evidence type="ECO:0000256" key="4">
    <source>
        <dbReference type="ARBA" id="ARBA00014360"/>
    </source>
</evidence>
<dbReference type="GeneID" id="107267614"/>
<comment type="subcellular location">
    <subcellularLocation>
        <location evidence="2">Secreted</location>
    </subcellularLocation>
</comment>
<feature type="chain" id="PRO_5042462157" description="Protein yellow" evidence="8">
    <location>
        <begin position="24"/>
        <end position="443"/>
    </location>
</feature>
<evidence type="ECO:0000256" key="5">
    <source>
        <dbReference type="ARBA" id="ARBA00022525"/>
    </source>
</evidence>
<accession>A0AAJ7BUX3</accession>
<evidence type="ECO:0000256" key="6">
    <source>
        <dbReference type="ARBA" id="ARBA00022729"/>
    </source>
</evidence>